<evidence type="ECO:0000313" key="2">
    <source>
        <dbReference type="Proteomes" id="UP001211065"/>
    </source>
</evidence>
<organism evidence="1 2">
    <name type="scientific">Clydaea vesicula</name>
    <dbReference type="NCBI Taxonomy" id="447962"/>
    <lineage>
        <taxon>Eukaryota</taxon>
        <taxon>Fungi</taxon>
        <taxon>Fungi incertae sedis</taxon>
        <taxon>Chytridiomycota</taxon>
        <taxon>Chytridiomycota incertae sedis</taxon>
        <taxon>Chytridiomycetes</taxon>
        <taxon>Lobulomycetales</taxon>
        <taxon>Lobulomycetaceae</taxon>
        <taxon>Clydaea</taxon>
    </lineage>
</organism>
<name>A0AAD5TTX0_9FUNG</name>
<keyword evidence="2" id="KW-1185">Reference proteome</keyword>
<feature type="non-terminal residue" evidence="1">
    <location>
        <position position="1"/>
    </location>
</feature>
<proteinExistence type="predicted"/>
<gene>
    <name evidence="1" type="ORF">HK099_001200</name>
</gene>
<dbReference type="AlphaFoldDB" id="A0AAD5TTX0"/>
<accession>A0AAD5TTX0</accession>
<protein>
    <submittedName>
        <fullName evidence="1">Uncharacterized protein</fullName>
    </submittedName>
</protein>
<evidence type="ECO:0000313" key="1">
    <source>
        <dbReference type="EMBL" id="KAJ3204296.1"/>
    </source>
</evidence>
<dbReference type="EMBL" id="JADGJW010001316">
    <property type="protein sequence ID" value="KAJ3204296.1"/>
    <property type="molecule type" value="Genomic_DNA"/>
</dbReference>
<sequence>EKKVDRKFELKLLKILFDSFEILSEELNDIFLSDLIELHSRSKFLIELLEHDTVPDVCSLNLKFTKKNSEEKLLKQKKTLYL</sequence>
<dbReference type="Proteomes" id="UP001211065">
    <property type="component" value="Unassembled WGS sequence"/>
</dbReference>
<comment type="caution">
    <text evidence="1">The sequence shown here is derived from an EMBL/GenBank/DDBJ whole genome shotgun (WGS) entry which is preliminary data.</text>
</comment>
<reference evidence="1" key="1">
    <citation type="submission" date="2020-05" db="EMBL/GenBank/DDBJ databases">
        <title>Phylogenomic resolution of chytrid fungi.</title>
        <authorList>
            <person name="Stajich J.E."/>
            <person name="Amses K."/>
            <person name="Simmons R."/>
            <person name="Seto K."/>
            <person name="Myers J."/>
            <person name="Bonds A."/>
            <person name="Quandt C.A."/>
            <person name="Barry K."/>
            <person name="Liu P."/>
            <person name="Grigoriev I."/>
            <person name="Longcore J.E."/>
            <person name="James T.Y."/>
        </authorList>
    </citation>
    <scope>NUCLEOTIDE SEQUENCE</scope>
    <source>
        <strain evidence="1">JEL0476</strain>
    </source>
</reference>